<organism evidence="3">
    <name type="scientific">Nitratidesulfovibrio vulgaris (strain DSM 19637 / Miyazaki F)</name>
    <name type="common">Desulfovibrio vulgaris</name>
    <dbReference type="NCBI Taxonomy" id="883"/>
    <lineage>
        <taxon>Bacteria</taxon>
        <taxon>Pseudomonadati</taxon>
        <taxon>Thermodesulfobacteriota</taxon>
        <taxon>Desulfovibrionia</taxon>
        <taxon>Desulfovibrionales</taxon>
        <taxon>Desulfovibrionaceae</taxon>
        <taxon>Nitratidesulfovibrio</taxon>
    </lineage>
</organism>
<dbReference type="PANTHER" id="PTHR33221:SF5">
    <property type="entry name" value="HTH-TYPE TRANSCRIPTIONAL REGULATOR ISCR"/>
    <property type="match status" value="1"/>
</dbReference>
<dbReference type="SUPFAM" id="SSF46785">
    <property type="entry name" value="Winged helix' DNA-binding domain"/>
    <property type="match status" value="1"/>
</dbReference>
<feature type="compositionally biased region" description="Basic and acidic residues" evidence="2">
    <location>
        <begin position="140"/>
        <end position="159"/>
    </location>
</feature>
<dbReference type="PROSITE" id="PS51197">
    <property type="entry name" value="HTH_RRF2_2"/>
    <property type="match status" value="1"/>
</dbReference>
<dbReference type="PANTHER" id="PTHR33221">
    <property type="entry name" value="WINGED HELIX-TURN-HELIX TRANSCRIPTIONAL REGULATOR, RRF2 FAMILY"/>
    <property type="match status" value="1"/>
</dbReference>
<dbReference type="OrthoDB" id="9800519at2"/>
<dbReference type="eggNOG" id="COG1959">
    <property type="taxonomic scope" value="Bacteria"/>
</dbReference>
<protein>
    <submittedName>
        <fullName evidence="3">Transcriptional regulator, BadM/Rrf2 family</fullName>
    </submittedName>
</protein>
<dbReference type="Pfam" id="PF02082">
    <property type="entry name" value="Rrf2"/>
    <property type="match status" value="1"/>
</dbReference>
<dbReference type="GO" id="GO:0003700">
    <property type="term" value="F:DNA-binding transcription factor activity"/>
    <property type="evidence" value="ECO:0007669"/>
    <property type="project" value="TreeGrafter"/>
</dbReference>
<evidence type="ECO:0000256" key="1">
    <source>
        <dbReference type="ARBA" id="ARBA00023125"/>
    </source>
</evidence>
<name>B8DJY3_NITV9</name>
<dbReference type="Gene3D" id="1.10.10.10">
    <property type="entry name" value="Winged helix-like DNA-binding domain superfamily/Winged helix DNA-binding domain"/>
    <property type="match status" value="1"/>
</dbReference>
<dbReference type="STRING" id="883.DvMF_0622"/>
<sequence length="180" mass="19373">MKLAAKTRYAARILLALAMHGEESPMTTTALSQHTGVTVQFIEQILKTLKRGGLTRSSRGASGGHMLARTPEEITLSEIVRLMEGGIQLTVCCSGDANACARRASCLTRSAWVRASQALEHSLEETTLATLMEGDQPLSPHDEAACRAADDDASTERRSAARRPARPSRAPRSVSPAELY</sequence>
<dbReference type="InterPro" id="IPR036390">
    <property type="entry name" value="WH_DNA-bd_sf"/>
</dbReference>
<dbReference type="KEGG" id="dvm:DvMF_0622"/>
<feature type="region of interest" description="Disordered" evidence="2">
    <location>
        <begin position="134"/>
        <end position="180"/>
    </location>
</feature>
<proteinExistence type="predicted"/>
<evidence type="ECO:0000256" key="2">
    <source>
        <dbReference type="SAM" id="MobiDB-lite"/>
    </source>
</evidence>
<accession>B8DJY3</accession>
<feature type="compositionally biased region" description="Low complexity" evidence="2">
    <location>
        <begin position="167"/>
        <end position="180"/>
    </location>
</feature>
<dbReference type="AlphaFoldDB" id="B8DJY3"/>
<dbReference type="EMBL" id="CP001197">
    <property type="protein sequence ID" value="ACL07579.1"/>
    <property type="molecule type" value="Genomic_DNA"/>
</dbReference>
<dbReference type="GO" id="GO:0005829">
    <property type="term" value="C:cytosol"/>
    <property type="evidence" value="ECO:0007669"/>
    <property type="project" value="TreeGrafter"/>
</dbReference>
<dbReference type="NCBIfam" id="TIGR00738">
    <property type="entry name" value="rrf2_super"/>
    <property type="match status" value="1"/>
</dbReference>
<reference evidence="3" key="1">
    <citation type="submission" date="2008-10" db="EMBL/GenBank/DDBJ databases">
        <title>Complete sequence of Desulfovibrio vulgaris str. 'Miyazaki F'.</title>
        <authorList>
            <person name="Lucas S."/>
            <person name="Copeland A."/>
            <person name="Lapidus A."/>
            <person name="Glavina del Rio T."/>
            <person name="Dalin E."/>
            <person name="Tice H."/>
            <person name="Bruce D."/>
            <person name="Goodwin L."/>
            <person name="Pitluck S."/>
            <person name="Sims D."/>
            <person name="Brettin T."/>
            <person name="Detter J.C."/>
            <person name="Han C."/>
            <person name="Larimer F."/>
            <person name="Land M."/>
            <person name="Hauser L."/>
            <person name="Kyrpides N."/>
            <person name="Mikhailova N."/>
            <person name="Hazen T.C."/>
            <person name="Richardson P."/>
        </authorList>
    </citation>
    <scope>NUCLEOTIDE SEQUENCE</scope>
    <source>
        <strain evidence="3">Miyazaki F</strain>
    </source>
</reference>
<dbReference type="HOGENOM" id="CLU_107144_0_1_7"/>
<dbReference type="GO" id="GO:0003677">
    <property type="term" value="F:DNA binding"/>
    <property type="evidence" value="ECO:0007669"/>
    <property type="project" value="UniProtKB-KW"/>
</dbReference>
<dbReference type="InterPro" id="IPR000944">
    <property type="entry name" value="Tscrpt_reg_Rrf2"/>
</dbReference>
<gene>
    <name evidence="3" type="ordered locus">DvMF_0622</name>
</gene>
<keyword evidence="1" id="KW-0238">DNA-binding</keyword>
<dbReference type="InterPro" id="IPR036388">
    <property type="entry name" value="WH-like_DNA-bd_sf"/>
</dbReference>
<evidence type="ECO:0000313" key="3">
    <source>
        <dbReference type="EMBL" id="ACL07579.1"/>
    </source>
</evidence>